<evidence type="ECO:0000256" key="6">
    <source>
        <dbReference type="ARBA" id="ARBA00022723"/>
    </source>
</evidence>
<sequence>MTSTTEPPTETSPERVERQGEMEPLLGRPGDASQAEGASIANNLYLGTAFIAQIGVVIAFVLVWTTVLTNDIILFSGHPLAQSIGVVAIIQSILILQPTHTAAQKRVGQRLHAGLHLVSFLALVTGVAIIEYNKVSNGLAHFHSPHAYIGVATCAVLAVQYLVGFTMWATPALYGGEDRAKAVWKYHRVSGYLIFLLLVASLLSGAKTDFVANVLGMQFWVMVVASVLILIGVLPRIKKQKFGFKH</sequence>
<evidence type="ECO:0000313" key="14">
    <source>
        <dbReference type="EMBL" id="SPO03910.1"/>
    </source>
</evidence>
<evidence type="ECO:0000256" key="7">
    <source>
        <dbReference type="ARBA" id="ARBA00022982"/>
    </source>
</evidence>
<evidence type="ECO:0000256" key="2">
    <source>
        <dbReference type="ARBA" id="ARBA00004141"/>
    </source>
</evidence>
<dbReference type="InterPro" id="IPR006593">
    <property type="entry name" value="Cyt_b561/ferric_Rdtase_TM"/>
</dbReference>
<keyword evidence="4" id="KW-0349">Heme</keyword>
<evidence type="ECO:0000256" key="12">
    <source>
        <dbReference type="SAM" id="Phobius"/>
    </source>
</evidence>
<feature type="domain" description="Cytochrome b561" evidence="13">
    <location>
        <begin position="42"/>
        <end position="240"/>
    </location>
</feature>
<dbReference type="PROSITE" id="PS50939">
    <property type="entry name" value="CYTOCHROME_B561"/>
    <property type="match status" value="1"/>
</dbReference>
<feature type="compositionally biased region" description="Low complexity" evidence="11">
    <location>
        <begin position="1"/>
        <end position="11"/>
    </location>
</feature>
<feature type="transmembrane region" description="Helical" evidence="12">
    <location>
        <begin position="117"/>
        <end position="135"/>
    </location>
</feature>
<evidence type="ECO:0000256" key="5">
    <source>
        <dbReference type="ARBA" id="ARBA00022692"/>
    </source>
</evidence>
<dbReference type="GO" id="GO:0046872">
    <property type="term" value="F:metal ion binding"/>
    <property type="evidence" value="ECO:0007669"/>
    <property type="project" value="UniProtKB-KW"/>
</dbReference>
<gene>
    <name evidence="14" type="ORF">DNG_06593</name>
</gene>
<dbReference type="SMART" id="SM00665">
    <property type="entry name" value="B561"/>
    <property type="match status" value="1"/>
</dbReference>
<keyword evidence="6" id="KW-0479">Metal-binding</keyword>
<feature type="transmembrane region" description="Helical" evidence="12">
    <location>
        <begin position="147"/>
        <end position="168"/>
    </location>
</feature>
<dbReference type="Gene3D" id="1.20.120.1770">
    <property type="match status" value="1"/>
</dbReference>
<evidence type="ECO:0000256" key="1">
    <source>
        <dbReference type="ARBA" id="ARBA00001970"/>
    </source>
</evidence>
<proteinExistence type="predicted"/>
<dbReference type="GO" id="GO:0016020">
    <property type="term" value="C:membrane"/>
    <property type="evidence" value="ECO:0007669"/>
    <property type="project" value="UniProtKB-SubCell"/>
</dbReference>
<dbReference type="PANTHER" id="PTHR15422:SF45">
    <property type="entry name" value="CYTOCHROME B561 DOMAIN-CONTAINING PROTEIN"/>
    <property type="match status" value="1"/>
</dbReference>
<evidence type="ECO:0000256" key="11">
    <source>
        <dbReference type="SAM" id="MobiDB-lite"/>
    </source>
</evidence>
<feature type="transmembrane region" description="Helical" evidence="12">
    <location>
        <begin position="72"/>
        <end position="96"/>
    </location>
</feature>
<name>A0AAE8N307_9PEZI</name>
<evidence type="ECO:0000313" key="15">
    <source>
        <dbReference type="Proteomes" id="UP001187682"/>
    </source>
</evidence>
<keyword evidence="9" id="KW-0408">Iron</keyword>
<feature type="transmembrane region" description="Helical" evidence="12">
    <location>
        <begin position="44"/>
        <end position="66"/>
    </location>
</feature>
<feature type="compositionally biased region" description="Basic and acidic residues" evidence="11">
    <location>
        <begin position="12"/>
        <end position="21"/>
    </location>
</feature>
<keyword evidence="7" id="KW-0249">Electron transport</keyword>
<comment type="cofactor">
    <cofactor evidence="1">
        <name>heme b</name>
        <dbReference type="ChEBI" id="CHEBI:60344"/>
    </cofactor>
</comment>
<organism evidence="14 15">
    <name type="scientific">Cephalotrichum gorgonifer</name>
    <dbReference type="NCBI Taxonomy" id="2041049"/>
    <lineage>
        <taxon>Eukaryota</taxon>
        <taxon>Fungi</taxon>
        <taxon>Dikarya</taxon>
        <taxon>Ascomycota</taxon>
        <taxon>Pezizomycotina</taxon>
        <taxon>Sordariomycetes</taxon>
        <taxon>Hypocreomycetidae</taxon>
        <taxon>Microascales</taxon>
        <taxon>Microascaceae</taxon>
        <taxon>Cephalotrichum</taxon>
    </lineage>
</organism>
<comment type="subcellular location">
    <subcellularLocation>
        <location evidence="2">Membrane</location>
        <topology evidence="2">Multi-pass membrane protein</topology>
    </subcellularLocation>
</comment>
<dbReference type="Proteomes" id="UP001187682">
    <property type="component" value="Unassembled WGS sequence"/>
</dbReference>
<accession>A0AAE8N307</accession>
<dbReference type="Pfam" id="PF03188">
    <property type="entry name" value="Cytochrom_B561"/>
    <property type="match status" value="1"/>
</dbReference>
<evidence type="ECO:0000256" key="8">
    <source>
        <dbReference type="ARBA" id="ARBA00022989"/>
    </source>
</evidence>
<evidence type="ECO:0000259" key="13">
    <source>
        <dbReference type="PROSITE" id="PS50939"/>
    </source>
</evidence>
<reference evidence="14" key="1">
    <citation type="submission" date="2018-03" db="EMBL/GenBank/DDBJ databases">
        <authorList>
            <person name="Guldener U."/>
        </authorList>
    </citation>
    <scope>NUCLEOTIDE SEQUENCE</scope>
</reference>
<dbReference type="GO" id="GO:0140575">
    <property type="term" value="F:transmembrane monodehydroascorbate reductase activity"/>
    <property type="evidence" value="ECO:0007669"/>
    <property type="project" value="InterPro"/>
</dbReference>
<protein>
    <submittedName>
        <fullName evidence="14">Related to CYTOCHROME B561</fullName>
    </submittedName>
</protein>
<dbReference type="AlphaFoldDB" id="A0AAE8N307"/>
<dbReference type="InterPro" id="IPR045150">
    <property type="entry name" value="CYB561D1/2"/>
</dbReference>
<dbReference type="EMBL" id="ONZQ02000009">
    <property type="protein sequence ID" value="SPO03910.1"/>
    <property type="molecule type" value="Genomic_DNA"/>
</dbReference>
<comment type="caution">
    <text evidence="14">The sequence shown here is derived from an EMBL/GenBank/DDBJ whole genome shotgun (WGS) entry which is preliminary data.</text>
</comment>
<keyword evidence="8 12" id="KW-1133">Transmembrane helix</keyword>
<evidence type="ECO:0000256" key="10">
    <source>
        <dbReference type="ARBA" id="ARBA00023136"/>
    </source>
</evidence>
<keyword evidence="15" id="KW-1185">Reference proteome</keyword>
<keyword evidence="10 12" id="KW-0472">Membrane</keyword>
<evidence type="ECO:0000256" key="3">
    <source>
        <dbReference type="ARBA" id="ARBA00022448"/>
    </source>
</evidence>
<keyword evidence="3" id="KW-0813">Transport</keyword>
<dbReference type="PANTHER" id="PTHR15422">
    <property type="entry name" value="OS05G0565100 PROTEIN"/>
    <property type="match status" value="1"/>
</dbReference>
<keyword evidence="5 12" id="KW-0812">Transmembrane</keyword>
<feature type="transmembrane region" description="Helical" evidence="12">
    <location>
        <begin position="218"/>
        <end position="237"/>
    </location>
</feature>
<feature type="region of interest" description="Disordered" evidence="11">
    <location>
        <begin position="1"/>
        <end position="34"/>
    </location>
</feature>
<evidence type="ECO:0000256" key="4">
    <source>
        <dbReference type="ARBA" id="ARBA00022617"/>
    </source>
</evidence>
<evidence type="ECO:0000256" key="9">
    <source>
        <dbReference type="ARBA" id="ARBA00023004"/>
    </source>
</evidence>
<dbReference type="CDD" id="cd08761">
    <property type="entry name" value="Cyt_b561_CYB561D2_like"/>
    <property type="match status" value="1"/>
</dbReference>
<feature type="transmembrane region" description="Helical" evidence="12">
    <location>
        <begin position="189"/>
        <end position="206"/>
    </location>
</feature>